<feature type="transmembrane region" description="Helical" evidence="8">
    <location>
        <begin position="422"/>
        <end position="443"/>
    </location>
</feature>
<feature type="domain" description="Major facilitator superfamily (MFS) profile" evidence="9">
    <location>
        <begin position="31"/>
        <end position="449"/>
    </location>
</feature>
<evidence type="ECO:0000256" key="4">
    <source>
        <dbReference type="ARBA" id="ARBA00022989"/>
    </source>
</evidence>
<feature type="transmembrane region" description="Helical" evidence="8">
    <location>
        <begin position="99"/>
        <end position="119"/>
    </location>
</feature>
<evidence type="ECO:0000256" key="5">
    <source>
        <dbReference type="ARBA" id="ARBA00023136"/>
    </source>
</evidence>
<keyword evidence="4 8" id="KW-1133">Transmembrane helix</keyword>
<dbReference type="FunFam" id="1.20.1250.20:FF:000018">
    <property type="entry name" value="MFS transporter permease"/>
    <property type="match status" value="1"/>
</dbReference>
<dbReference type="InterPro" id="IPR020846">
    <property type="entry name" value="MFS_dom"/>
</dbReference>
<feature type="region of interest" description="Disordered" evidence="7">
    <location>
        <begin position="1"/>
        <end position="24"/>
    </location>
</feature>
<feature type="transmembrane region" description="Helical" evidence="8">
    <location>
        <begin position="73"/>
        <end position="92"/>
    </location>
</feature>
<evidence type="ECO:0000256" key="8">
    <source>
        <dbReference type="SAM" id="Phobius"/>
    </source>
</evidence>
<keyword evidence="5 8" id="KW-0472">Membrane</keyword>
<dbReference type="InterPro" id="IPR011701">
    <property type="entry name" value="MFS"/>
</dbReference>
<dbReference type="Pfam" id="PF07690">
    <property type="entry name" value="MFS_1"/>
    <property type="match status" value="1"/>
</dbReference>
<keyword evidence="11" id="KW-1185">Reference proteome</keyword>
<dbReference type="OrthoDB" id="2962993at2759"/>
<evidence type="ECO:0000256" key="7">
    <source>
        <dbReference type="SAM" id="MobiDB-lite"/>
    </source>
</evidence>
<dbReference type="SUPFAM" id="SSF103473">
    <property type="entry name" value="MFS general substrate transporter"/>
    <property type="match status" value="1"/>
</dbReference>
<name>A0A2N3NFT0_9PEZI</name>
<feature type="transmembrane region" description="Helical" evidence="8">
    <location>
        <begin position="125"/>
        <end position="147"/>
    </location>
</feature>
<dbReference type="PROSITE" id="PS00216">
    <property type="entry name" value="SUGAR_TRANSPORT_1"/>
    <property type="match status" value="1"/>
</dbReference>
<dbReference type="FunCoup" id="A0A2N3NFT0">
    <property type="interactions" value="158"/>
</dbReference>
<evidence type="ECO:0000259" key="9">
    <source>
        <dbReference type="PROSITE" id="PS50850"/>
    </source>
</evidence>
<proteinExistence type="inferred from homology"/>
<evidence type="ECO:0000256" key="2">
    <source>
        <dbReference type="ARBA" id="ARBA00022448"/>
    </source>
</evidence>
<comment type="subcellular location">
    <subcellularLocation>
        <location evidence="1">Membrane</location>
        <topology evidence="1">Multi-pass membrane protein</topology>
    </subcellularLocation>
</comment>
<dbReference type="Gene3D" id="1.20.1250.20">
    <property type="entry name" value="MFS general substrate transporter like domains"/>
    <property type="match status" value="2"/>
</dbReference>
<dbReference type="FunFam" id="1.20.1250.20:FF:000068">
    <property type="entry name" value="MFS general substrate transporter"/>
    <property type="match status" value="1"/>
</dbReference>
<dbReference type="VEuPathDB" id="FungiDB:jhhlp_003050"/>
<dbReference type="GO" id="GO:0022857">
    <property type="term" value="F:transmembrane transporter activity"/>
    <property type="evidence" value="ECO:0007669"/>
    <property type="project" value="InterPro"/>
</dbReference>
<keyword evidence="3 8" id="KW-0812">Transmembrane</keyword>
<comment type="caution">
    <text evidence="10">The sequence shown here is derived from an EMBL/GenBank/DDBJ whole genome shotgun (WGS) entry which is preliminary data.</text>
</comment>
<dbReference type="Proteomes" id="UP000233524">
    <property type="component" value="Unassembled WGS sequence"/>
</dbReference>
<gene>
    <name evidence="10" type="ORF">jhhlp_003050</name>
</gene>
<feature type="transmembrane region" description="Helical" evidence="8">
    <location>
        <begin position="192"/>
        <end position="214"/>
    </location>
</feature>
<evidence type="ECO:0000256" key="3">
    <source>
        <dbReference type="ARBA" id="ARBA00022692"/>
    </source>
</evidence>
<dbReference type="PANTHER" id="PTHR43791:SF22">
    <property type="entry name" value="TRANSPORTER, PUTATIVE (AFU_ORTHOLOGUE AFUA_6G11320)-RELATED"/>
    <property type="match status" value="1"/>
</dbReference>
<feature type="transmembrane region" description="Helical" evidence="8">
    <location>
        <begin position="389"/>
        <end position="410"/>
    </location>
</feature>
<dbReference type="InParanoid" id="A0A2N3NFT0"/>
<feature type="transmembrane region" description="Helical" evidence="8">
    <location>
        <begin position="295"/>
        <end position="319"/>
    </location>
</feature>
<organism evidence="10 11">
    <name type="scientific">Lomentospora prolificans</name>
    <dbReference type="NCBI Taxonomy" id="41688"/>
    <lineage>
        <taxon>Eukaryota</taxon>
        <taxon>Fungi</taxon>
        <taxon>Dikarya</taxon>
        <taxon>Ascomycota</taxon>
        <taxon>Pezizomycotina</taxon>
        <taxon>Sordariomycetes</taxon>
        <taxon>Hypocreomycetidae</taxon>
        <taxon>Microascales</taxon>
        <taxon>Microascaceae</taxon>
        <taxon>Lomentospora</taxon>
    </lineage>
</organism>
<keyword evidence="2" id="KW-0813">Transport</keyword>
<evidence type="ECO:0000256" key="6">
    <source>
        <dbReference type="ARBA" id="ARBA00037968"/>
    </source>
</evidence>
<dbReference type="AlphaFoldDB" id="A0A2N3NFT0"/>
<dbReference type="InterPro" id="IPR036259">
    <property type="entry name" value="MFS_trans_sf"/>
</dbReference>
<dbReference type="InterPro" id="IPR005829">
    <property type="entry name" value="Sugar_transporter_CS"/>
</dbReference>
<reference evidence="10 11" key="1">
    <citation type="journal article" date="2017" name="G3 (Bethesda)">
        <title>First Draft Genome Sequence of the Pathogenic Fungus Lomentospora prolificans (Formerly Scedosporium prolificans).</title>
        <authorList>
            <person name="Luo R."/>
            <person name="Zimin A."/>
            <person name="Workman R."/>
            <person name="Fan Y."/>
            <person name="Pertea G."/>
            <person name="Grossman N."/>
            <person name="Wear M.P."/>
            <person name="Jia B."/>
            <person name="Miller H."/>
            <person name="Casadevall A."/>
            <person name="Timp W."/>
            <person name="Zhang S.X."/>
            <person name="Salzberg S.L."/>
        </authorList>
    </citation>
    <scope>NUCLEOTIDE SEQUENCE [LARGE SCALE GENOMIC DNA]</scope>
    <source>
        <strain evidence="10 11">JHH-5317</strain>
    </source>
</reference>
<feature type="transmembrane region" description="Helical" evidence="8">
    <location>
        <begin position="159"/>
        <end position="180"/>
    </location>
</feature>
<evidence type="ECO:0000313" key="10">
    <source>
        <dbReference type="EMBL" id="PKS11288.1"/>
    </source>
</evidence>
<comment type="similarity">
    <text evidence="6">Belongs to the major facilitator superfamily. Allantoate permease family.</text>
</comment>
<feature type="transmembrane region" description="Helical" evidence="8">
    <location>
        <begin position="326"/>
        <end position="343"/>
    </location>
</feature>
<dbReference type="EMBL" id="NLAX01000008">
    <property type="protein sequence ID" value="PKS11288.1"/>
    <property type="molecule type" value="Genomic_DNA"/>
</dbReference>
<feature type="compositionally biased region" description="Basic and acidic residues" evidence="7">
    <location>
        <begin position="1"/>
        <end position="17"/>
    </location>
</feature>
<evidence type="ECO:0000313" key="11">
    <source>
        <dbReference type="Proteomes" id="UP000233524"/>
    </source>
</evidence>
<dbReference type="PROSITE" id="PS50850">
    <property type="entry name" value="MFS"/>
    <property type="match status" value="1"/>
</dbReference>
<evidence type="ECO:0000256" key="1">
    <source>
        <dbReference type="ARBA" id="ARBA00004141"/>
    </source>
</evidence>
<protein>
    <recommendedName>
        <fullName evidence="9">Major facilitator superfamily (MFS) profile domain-containing protein</fullName>
    </recommendedName>
</protein>
<dbReference type="PANTHER" id="PTHR43791">
    <property type="entry name" value="PERMEASE-RELATED"/>
    <property type="match status" value="1"/>
</dbReference>
<feature type="transmembrane region" description="Helical" evidence="8">
    <location>
        <begin position="355"/>
        <end position="377"/>
    </location>
</feature>
<feature type="transmembrane region" description="Helical" evidence="8">
    <location>
        <begin position="262"/>
        <end position="283"/>
    </location>
</feature>
<dbReference type="GO" id="GO:0016020">
    <property type="term" value="C:membrane"/>
    <property type="evidence" value="ECO:0007669"/>
    <property type="project" value="UniProtKB-SubCell"/>
</dbReference>
<sequence length="478" mass="53013">MANVEGKTHPEKADSTDKNLTGDISSDGGEIADVVNERTLLRKLDIHLLPAVGLLYLISFLDRSNAGNEYLTGLTLYFVGYVLFEIPCNIILKKTTPRIWLPTLTVAWGVVATLMGVVHNLPGFFVSRFFLGVTESGLFPGVVYYFSMWYKRRERQFRISLFFSGAALAGAFGGLLAYGIGHMRGIVWENGWRWIFILEGILTVVIAIAAYWFIQNYPDTATFITEKERAFIRNRLASDSDATLDERFTWENVIEALKDPKCWLYGFGFHTTSLPLYTFSLFLPTIIKNLGYKAAIAQLLTVPPYAFGFITTLTTAIVSERIGRRAPFIMGSSAFGIIGYIILLSNSDPVGKPGISYLGTFFAAGGIFPAVALVLSWPAINVSGQTKRAVGNAMQISIGNLGAVLGTQLYRSGDGPRYIVGHSFALAYLAGNIIVAGILWRVLKKENERRAEIAEEVQAVGELEDWRGDSDPRWRFQY</sequence>
<accession>A0A2N3NFT0</accession>